<dbReference type="InterPro" id="IPR014729">
    <property type="entry name" value="Rossmann-like_a/b/a_fold"/>
</dbReference>
<dbReference type="CDD" id="cd07962">
    <property type="entry name" value="Anticodon_Ia_Val"/>
    <property type="match status" value="1"/>
</dbReference>
<keyword evidence="6 12" id="KW-0547">Nucleotide-binding</keyword>
<evidence type="ECO:0000313" key="16">
    <source>
        <dbReference type="Proteomes" id="UP000076502"/>
    </source>
</evidence>
<dbReference type="OrthoDB" id="629407at2759"/>
<name>A0A154P8M5_DUFNO</name>
<keyword evidence="4" id="KW-0963">Cytoplasm</keyword>
<evidence type="ECO:0000259" key="13">
    <source>
        <dbReference type="Pfam" id="PF00133"/>
    </source>
</evidence>
<dbReference type="PANTHER" id="PTHR11946:SF109">
    <property type="entry name" value="VALINE--TRNA LIGASE"/>
    <property type="match status" value="1"/>
</dbReference>
<dbReference type="SUPFAM" id="SSF52374">
    <property type="entry name" value="Nucleotidylyl transferase"/>
    <property type="match status" value="1"/>
</dbReference>
<dbReference type="Gene3D" id="3.90.740.10">
    <property type="entry name" value="Valyl/Leucyl/Isoleucyl-tRNA synthetase, editing domain"/>
    <property type="match status" value="1"/>
</dbReference>
<feature type="domain" description="Aminoacyl-tRNA synthetase class Ia" evidence="13">
    <location>
        <begin position="14"/>
        <end position="618"/>
    </location>
</feature>
<keyword evidence="9 12" id="KW-0030">Aminoacyl-tRNA synthetase</keyword>
<dbReference type="InterPro" id="IPR033705">
    <property type="entry name" value="Anticodon_Ia_Val"/>
</dbReference>
<evidence type="ECO:0000256" key="9">
    <source>
        <dbReference type="ARBA" id="ARBA00023146"/>
    </source>
</evidence>
<comment type="catalytic activity">
    <reaction evidence="11">
        <text>tRNA(Val) + L-valine + ATP = L-valyl-tRNA(Val) + AMP + diphosphate</text>
        <dbReference type="Rhea" id="RHEA:10704"/>
        <dbReference type="Rhea" id="RHEA-COMP:9672"/>
        <dbReference type="Rhea" id="RHEA-COMP:9708"/>
        <dbReference type="ChEBI" id="CHEBI:30616"/>
        <dbReference type="ChEBI" id="CHEBI:33019"/>
        <dbReference type="ChEBI" id="CHEBI:57762"/>
        <dbReference type="ChEBI" id="CHEBI:78442"/>
        <dbReference type="ChEBI" id="CHEBI:78537"/>
        <dbReference type="ChEBI" id="CHEBI:456215"/>
        <dbReference type="EC" id="6.1.1.9"/>
    </reaction>
</comment>
<dbReference type="InterPro" id="IPR013155">
    <property type="entry name" value="M/V/L/I-tRNA-synth_anticd-bd"/>
</dbReference>
<dbReference type="SUPFAM" id="SSF50677">
    <property type="entry name" value="ValRS/IleRS/LeuRS editing domain"/>
    <property type="match status" value="1"/>
</dbReference>
<dbReference type="NCBIfam" id="NF004349">
    <property type="entry name" value="PRK05729.1"/>
    <property type="match status" value="1"/>
</dbReference>
<dbReference type="STRING" id="178035.A0A154P8M5"/>
<dbReference type="GO" id="GO:0005524">
    <property type="term" value="F:ATP binding"/>
    <property type="evidence" value="ECO:0007669"/>
    <property type="project" value="UniProtKB-KW"/>
</dbReference>
<feature type="domain" description="Methionyl/Valyl/Leucyl/Isoleucyl-tRNA synthetase anticodon-binding" evidence="14">
    <location>
        <begin position="665"/>
        <end position="810"/>
    </location>
</feature>
<evidence type="ECO:0000259" key="14">
    <source>
        <dbReference type="Pfam" id="PF08264"/>
    </source>
</evidence>
<evidence type="ECO:0000256" key="11">
    <source>
        <dbReference type="ARBA" id="ARBA00047552"/>
    </source>
</evidence>
<keyword evidence="16" id="KW-1185">Reference proteome</keyword>
<dbReference type="GO" id="GO:0004832">
    <property type="term" value="F:valine-tRNA ligase activity"/>
    <property type="evidence" value="ECO:0007669"/>
    <property type="project" value="UniProtKB-EC"/>
</dbReference>
<evidence type="ECO:0000256" key="3">
    <source>
        <dbReference type="ARBA" id="ARBA00013169"/>
    </source>
</evidence>
<dbReference type="PANTHER" id="PTHR11946">
    <property type="entry name" value="VALYL-TRNA SYNTHETASES"/>
    <property type="match status" value="1"/>
</dbReference>
<evidence type="ECO:0000256" key="10">
    <source>
        <dbReference type="ARBA" id="ARBA00029936"/>
    </source>
</evidence>
<sequence>FPISFKPKNVEYDWYNTWEKNNYFSVKSRNKDALKMLLPPPNITGTLHLGHALTTTIQDILARWCRMRGHPVVWIPGLDHAGIATQMMIEKYLFKTKGITKSDLEREQFLSVVWEWKEQKETGIKSQLKALGASLDWSREYFTMSKNHNNAVIEAFVALNDRNLLYRKKDLINWSTSLRSAISDIEVEHLFISEKTALEVPGYKKRVTFGEIAYIAYPIKDSNDEIVVATTRPESLFGDVAIVVHPDDERYAKYIGQKVWHTLRQTYIPIVADSLVDKNFGTGAVKVTPAHDHIDYTIATNHQLDIIEVFDECGNITDAGKQFKGLPRFIAREKVLNELSNRGLLKRVCDHQMSVPRCSRSQDIVEYLLREQWFIKCKSMAEKAVDVVKDGHLRIIPAMHEQLWYDWLKNIRDWCISRQLWWGHRIPAYYITVGDKTEWIISRTENDARLIAENMYGRDVKLHQDQDVLDTWFSSAILPFAVLGWPRETQDLKSYYPLTLMETGSDILFFWVARMVMLGLELTNRLPFSEVLLHGILCDAYGKKMSKTIGNVISPENVINGATVQDLSTQMKESYNSGTLSKTELQRMLSGNKKIFPNGIPECGADALRMTLCSHDVKNRKINFDLMECQTNKFFCNKIWQASRYILMTTAKKDCQEPKCIILIDRWILSQLSLVVNTVNNAFLERDFHTAIASIKSFLHYKFCDFYLEATKWGLKSENTDIIKSHTYCLRTCLEVSLRLIAPITPFVADDLYTRLSDKFSEFLSVPSLMEAPYPMPEQFSKWRDDTLDERIQELLELILEIRSVMANVNKMVKKEVHIVTNDSEDFDFYNKVINLIKGGSKIFDINIFLENNYSKDENSVYYSLGPDCALFITAQDSSFLEQMRQNLDEKCRKKKRI</sequence>
<evidence type="ECO:0000256" key="1">
    <source>
        <dbReference type="ARBA" id="ARBA00004496"/>
    </source>
</evidence>
<evidence type="ECO:0000256" key="2">
    <source>
        <dbReference type="ARBA" id="ARBA00005594"/>
    </source>
</evidence>
<organism evidence="15 16">
    <name type="scientific">Dufourea novaeangliae</name>
    <name type="common">Sweat bee</name>
    <dbReference type="NCBI Taxonomy" id="178035"/>
    <lineage>
        <taxon>Eukaryota</taxon>
        <taxon>Metazoa</taxon>
        <taxon>Ecdysozoa</taxon>
        <taxon>Arthropoda</taxon>
        <taxon>Hexapoda</taxon>
        <taxon>Insecta</taxon>
        <taxon>Pterygota</taxon>
        <taxon>Neoptera</taxon>
        <taxon>Endopterygota</taxon>
        <taxon>Hymenoptera</taxon>
        <taxon>Apocrita</taxon>
        <taxon>Aculeata</taxon>
        <taxon>Apoidea</taxon>
        <taxon>Anthophila</taxon>
        <taxon>Halictidae</taxon>
        <taxon>Rophitinae</taxon>
        <taxon>Dufourea</taxon>
    </lineage>
</organism>
<dbReference type="GO" id="GO:0006438">
    <property type="term" value="P:valyl-tRNA aminoacylation"/>
    <property type="evidence" value="ECO:0007669"/>
    <property type="project" value="InterPro"/>
</dbReference>
<dbReference type="InterPro" id="IPR002300">
    <property type="entry name" value="aa-tRNA-synth_Ia"/>
</dbReference>
<dbReference type="Pfam" id="PF00133">
    <property type="entry name" value="tRNA-synt_1"/>
    <property type="match status" value="1"/>
</dbReference>
<evidence type="ECO:0000256" key="12">
    <source>
        <dbReference type="RuleBase" id="RU363035"/>
    </source>
</evidence>
<dbReference type="SUPFAM" id="SSF47323">
    <property type="entry name" value="Anticodon-binding domain of a subclass of class I aminoacyl-tRNA synthetases"/>
    <property type="match status" value="1"/>
</dbReference>
<evidence type="ECO:0000256" key="6">
    <source>
        <dbReference type="ARBA" id="ARBA00022741"/>
    </source>
</evidence>
<dbReference type="CDD" id="cd00817">
    <property type="entry name" value="ValRS_core"/>
    <property type="match status" value="1"/>
</dbReference>
<dbReference type="Proteomes" id="UP000076502">
    <property type="component" value="Unassembled WGS sequence"/>
</dbReference>
<evidence type="ECO:0000256" key="7">
    <source>
        <dbReference type="ARBA" id="ARBA00022840"/>
    </source>
</evidence>
<reference evidence="15 16" key="1">
    <citation type="submission" date="2015-07" db="EMBL/GenBank/DDBJ databases">
        <title>The genome of Dufourea novaeangliae.</title>
        <authorList>
            <person name="Pan H."/>
            <person name="Kapheim K."/>
        </authorList>
    </citation>
    <scope>NUCLEOTIDE SEQUENCE [LARGE SCALE GENOMIC DNA]</scope>
    <source>
        <strain evidence="15">0120121106</strain>
        <tissue evidence="15">Whole body</tissue>
    </source>
</reference>
<dbReference type="FunFam" id="3.90.740.10:FF:000005">
    <property type="entry name" value="Valine--tRNA ligase, mitochondrial"/>
    <property type="match status" value="1"/>
</dbReference>
<dbReference type="InterPro" id="IPR009080">
    <property type="entry name" value="tRNAsynth_Ia_anticodon-bd"/>
</dbReference>
<keyword evidence="7 12" id="KW-0067">ATP-binding</keyword>
<dbReference type="Pfam" id="PF08264">
    <property type="entry name" value="Anticodon_1"/>
    <property type="match status" value="1"/>
</dbReference>
<gene>
    <name evidence="15" type="ORF">WN55_09190</name>
</gene>
<keyword evidence="5 12" id="KW-0436">Ligase</keyword>
<accession>A0A154P8M5</accession>
<dbReference type="Gene3D" id="1.10.730.10">
    <property type="entry name" value="Isoleucyl-tRNA Synthetase, Domain 1"/>
    <property type="match status" value="1"/>
</dbReference>
<protein>
    <recommendedName>
        <fullName evidence="3">valine--tRNA ligase</fullName>
        <ecNumber evidence="3">6.1.1.9</ecNumber>
    </recommendedName>
    <alternativeName>
        <fullName evidence="10">Valyl-tRNA synthetase</fullName>
    </alternativeName>
</protein>
<dbReference type="GO" id="GO:0005829">
    <property type="term" value="C:cytosol"/>
    <property type="evidence" value="ECO:0007669"/>
    <property type="project" value="TreeGrafter"/>
</dbReference>
<dbReference type="NCBIfam" id="TIGR00422">
    <property type="entry name" value="valS"/>
    <property type="match status" value="1"/>
</dbReference>
<dbReference type="EC" id="6.1.1.9" evidence="3"/>
<comment type="similarity">
    <text evidence="2 12">Belongs to the class-I aminoacyl-tRNA synthetase family.</text>
</comment>
<dbReference type="FunFam" id="3.40.50.620:FF:000020">
    <property type="entry name" value="Valine--tRNA ligase, mitochondrial"/>
    <property type="match status" value="1"/>
</dbReference>
<dbReference type="AlphaFoldDB" id="A0A154P8M5"/>
<evidence type="ECO:0000256" key="4">
    <source>
        <dbReference type="ARBA" id="ARBA00022490"/>
    </source>
</evidence>
<proteinExistence type="inferred from homology"/>
<evidence type="ECO:0000256" key="5">
    <source>
        <dbReference type="ARBA" id="ARBA00022598"/>
    </source>
</evidence>
<dbReference type="PRINTS" id="PR00986">
    <property type="entry name" value="TRNASYNTHVAL"/>
</dbReference>
<dbReference type="InterPro" id="IPR002303">
    <property type="entry name" value="Valyl-tRNA_ligase"/>
</dbReference>
<dbReference type="EMBL" id="KQ434846">
    <property type="protein sequence ID" value="KZC08286.1"/>
    <property type="molecule type" value="Genomic_DNA"/>
</dbReference>
<keyword evidence="8 12" id="KW-0648">Protein biosynthesis</keyword>
<dbReference type="FunFam" id="3.40.50.620:FF:000078">
    <property type="entry name" value="Valine--tRNA ligase, mitochondrial"/>
    <property type="match status" value="1"/>
</dbReference>
<dbReference type="Gene3D" id="3.40.50.620">
    <property type="entry name" value="HUPs"/>
    <property type="match status" value="2"/>
</dbReference>
<evidence type="ECO:0000256" key="8">
    <source>
        <dbReference type="ARBA" id="ARBA00022917"/>
    </source>
</evidence>
<dbReference type="GO" id="GO:0002161">
    <property type="term" value="F:aminoacyl-tRNA deacylase activity"/>
    <property type="evidence" value="ECO:0007669"/>
    <property type="project" value="InterPro"/>
</dbReference>
<evidence type="ECO:0000313" key="15">
    <source>
        <dbReference type="EMBL" id="KZC08286.1"/>
    </source>
</evidence>
<dbReference type="InterPro" id="IPR009008">
    <property type="entry name" value="Val/Leu/Ile-tRNA-synth_edit"/>
</dbReference>
<comment type="subcellular location">
    <subcellularLocation>
        <location evidence="1">Cytoplasm</location>
    </subcellularLocation>
</comment>
<dbReference type="PROSITE" id="PS00178">
    <property type="entry name" value="AA_TRNA_LIGASE_I"/>
    <property type="match status" value="1"/>
</dbReference>
<feature type="non-terminal residue" evidence="15">
    <location>
        <position position="1"/>
    </location>
</feature>
<dbReference type="InterPro" id="IPR001412">
    <property type="entry name" value="aa-tRNA-synth_I_CS"/>
</dbReference>